<feature type="domain" description="Homeobox" evidence="9">
    <location>
        <begin position="63"/>
        <end position="123"/>
    </location>
</feature>
<name>A0A9P8UEH4_9PEZI</name>
<dbReference type="InterPro" id="IPR009057">
    <property type="entry name" value="Homeodomain-like_sf"/>
</dbReference>
<evidence type="ECO:0000256" key="5">
    <source>
        <dbReference type="ARBA" id="ARBA00023242"/>
    </source>
</evidence>
<comment type="similarity">
    <text evidence="2">Belongs to the engrailed homeobox family.</text>
</comment>
<comment type="caution">
    <text evidence="10">The sequence shown here is derived from an EMBL/GenBank/DDBJ whole genome shotgun (WGS) entry which is preliminary data.</text>
</comment>
<comment type="subcellular location">
    <subcellularLocation>
        <location evidence="1 6 7">Nucleus</location>
    </subcellularLocation>
</comment>
<feature type="compositionally biased region" description="Polar residues" evidence="8">
    <location>
        <begin position="45"/>
        <end position="63"/>
    </location>
</feature>
<dbReference type="SUPFAM" id="SSF46689">
    <property type="entry name" value="Homeodomain-like"/>
    <property type="match status" value="1"/>
</dbReference>
<reference evidence="10" key="1">
    <citation type="journal article" date="2021" name="Nat. Commun.">
        <title>Genetic determinants of endophytism in the Arabidopsis root mycobiome.</title>
        <authorList>
            <person name="Mesny F."/>
            <person name="Miyauchi S."/>
            <person name="Thiergart T."/>
            <person name="Pickel B."/>
            <person name="Atanasova L."/>
            <person name="Karlsson M."/>
            <person name="Huettel B."/>
            <person name="Barry K.W."/>
            <person name="Haridas S."/>
            <person name="Chen C."/>
            <person name="Bauer D."/>
            <person name="Andreopoulos W."/>
            <person name="Pangilinan J."/>
            <person name="LaButti K."/>
            <person name="Riley R."/>
            <person name="Lipzen A."/>
            <person name="Clum A."/>
            <person name="Drula E."/>
            <person name="Henrissat B."/>
            <person name="Kohler A."/>
            <person name="Grigoriev I.V."/>
            <person name="Martin F.M."/>
            <person name="Hacquard S."/>
        </authorList>
    </citation>
    <scope>NUCLEOTIDE SEQUENCE</scope>
    <source>
        <strain evidence="10">MPI-SDFR-AT-0073</strain>
    </source>
</reference>
<dbReference type="PROSITE" id="PS00027">
    <property type="entry name" value="HOMEOBOX_1"/>
    <property type="match status" value="1"/>
</dbReference>
<accession>A0A9P8UEH4</accession>
<keyword evidence="4 6" id="KW-0371">Homeobox</keyword>
<evidence type="ECO:0000256" key="4">
    <source>
        <dbReference type="ARBA" id="ARBA00023155"/>
    </source>
</evidence>
<feature type="region of interest" description="Disordered" evidence="8">
    <location>
        <begin position="609"/>
        <end position="642"/>
    </location>
</feature>
<dbReference type="PANTHER" id="PTHR24341:SF6">
    <property type="entry name" value="HOMEOBOX PROTEIN INVECTED"/>
    <property type="match status" value="1"/>
</dbReference>
<dbReference type="GO" id="GO:0000981">
    <property type="term" value="F:DNA-binding transcription factor activity, RNA polymerase II-specific"/>
    <property type="evidence" value="ECO:0007669"/>
    <property type="project" value="InterPro"/>
</dbReference>
<dbReference type="GO" id="GO:0016586">
    <property type="term" value="C:RSC-type complex"/>
    <property type="evidence" value="ECO:0007669"/>
    <property type="project" value="TreeGrafter"/>
</dbReference>
<keyword evidence="11" id="KW-1185">Reference proteome</keyword>
<feature type="compositionally biased region" description="Polar residues" evidence="8">
    <location>
        <begin position="219"/>
        <end position="228"/>
    </location>
</feature>
<evidence type="ECO:0000313" key="10">
    <source>
        <dbReference type="EMBL" id="KAH6648446.1"/>
    </source>
</evidence>
<evidence type="ECO:0000256" key="7">
    <source>
        <dbReference type="RuleBase" id="RU000682"/>
    </source>
</evidence>
<dbReference type="InterPro" id="IPR001356">
    <property type="entry name" value="HD"/>
</dbReference>
<gene>
    <name evidence="10" type="ORF">BKA67DRAFT_538481</name>
</gene>
<evidence type="ECO:0000259" key="9">
    <source>
        <dbReference type="PROSITE" id="PS50071"/>
    </source>
</evidence>
<proteinExistence type="inferred from homology"/>
<dbReference type="OrthoDB" id="6159439at2759"/>
<evidence type="ECO:0000256" key="3">
    <source>
        <dbReference type="ARBA" id="ARBA00023125"/>
    </source>
</evidence>
<dbReference type="InterPro" id="IPR017970">
    <property type="entry name" value="Homeobox_CS"/>
</dbReference>
<evidence type="ECO:0000313" key="11">
    <source>
        <dbReference type="Proteomes" id="UP000758603"/>
    </source>
</evidence>
<dbReference type="RefSeq" id="XP_045954953.1">
    <property type="nucleotide sequence ID" value="XM_046100472.1"/>
</dbReference>
<feature type="region of interest" description="Disordered" evidence="8">
    <location>
        <begin position="45"/>
        <end position="228"/>
    </location>
</feature>
<feature type="compositionally biased region" description="Basic and acidic residues" evidence="8">
    <location>
        <begin position="120"/>
        <end position="140"/>
    </location>
</feature>
<dbReference type="GO" id="GO:0003677">
    <property type="term" value="F:DNA binding"/>
    <property type="evidence" value="ECO:0007669"/>
    <property type="project" value="UniProtKB-UniRule"/>
</dbReference>
<dbReference type="Gene3D" id="1.10.10.60">
    <property type="entry name" value="Homeodomain-like"/>
    <property type="match status" value="1"/>
</dbReference>
<protein>
    <recommendedName>
        <fullName evidence="9">Homeobox domain-containing protein</fullName>
    </recommendedName>
</protein>
<organism evidence="10 11">
    <name type="scientific">Truncatella angustata</name>
    <dbReference type="NCBI Taxonomy" id="152316"/>
    <lineage>
        <taxon>Eukaryota</taxon>
        <taxon>Fungi</taxon>
        <taxon>Dikarya</taxon>
        <taxon>Ascomycota</taxon>
        <taxon>Pezizomycotina</taxon>
        <taxon>Sordariomycetes</taxon>
        <taxon>Xylariomycetidae</taxon>
        <taxon>Amphisphaeriales</taxon>
        <taxon>Sporocadaceae</taxon>
        <taxon>Truncatella</taxon>
    </lineage>
</organism>
<evidence type="ECO:0000256" key="6">
    <source>
        <dbReference type="PROSITE-ProRule" id="PRU00108"/>
    </source>
</evidence>
<keyword evidence="3 6" id="KW-0238">DNA-binding</keyword>
<feature type="compositionally biased region" description="Acidic residues" evidence="8">
    <location>
        <begin position="186"/>
        <end position="195"/>
    </location>
</feature>
<evidence type="ECO:0000256" key="8">
    <source>
        <dbReference type="SAM" id="MobiDB-lite"/>
    </source>
</evidence>
<dbReference type="PROSITE" id="PS50071">
    <property type="entry name" value="HOMEOBOX_2"/>
    <property type="match status" value="1"/>
</dbReference>
<feature type="compositionally biased region" description="Basic and acidic residues" evidence="8">
    <location>
        <begin position="64"/>
        <end position="84"/>
    </location>
</feature>
<dbReference type="SMART" id="SM00389">
    <property type="entry name" value="HOX"/>
    <property type="match status" value="1"/>
</dbReference>
<dbReference type="Pfam" id="PF00046">
    <property type="entry name" value="Homeodomain"/>
    <property type="match status" value="1"/>
</dbReference>
<sequence>MDTQFFGTSNFGPVFNFAHGQGPAMHYPEGQYPVYAGFPGLQYMYASQQPPNEYPSDRNSLSDGKTESKPRLSKDEVERLEKIFSENPKPSSSVKAQLADELGLERPRINNWFQNRRAKAKQERKQEEYEARRAAEKAGSEPKSPADTPCGIVGALEQEIHQRMKPSSAPFPGLESATESTHDADSDAECEEDATGDSGDFGSPFTSQSMKLHADASSGELQSPVSLDLSQSEDLGFPYSQTSQTFSAPGSMQSYASFGLQDHQATKQSNLELGLEEMTNGLPSPEEQLTASSYQADHYLRVMGSSYPNPALSFYQSRIILEEHDLANDTKQESIEEVEHISCHADQAMSSLPMGIPIPDNSFKSPPPPANLASRRNIPRPATLQVGNMRSRSYNLGPKTGMDTLRRADPTSPATAMRRIASAGGNMAGRIHKQAAGPRSPLFLNRNTEAFFNYHSRSPVGVFSAAFPSATPPTPMTPAVMSQGGREPTVSSTCSDDDAFMLGHGMESLKTPPETPGVLGGLTNNFNGHPFNTSMDFAIDQPLLTPYIQTEFPDLSLRHIPSYVEMSDNNSLPSTPLYHNMMSAATQNPNCLAAVVPGNAQFDWDANESITSTKSSPGQPQSRQIQFTPNMTPQDYNVIQER</sequence>
<dbReference type="GeneID" id="70129364"/>
<dbReference type="CDD" id="cd00086">
    <property type="entry name" value="homeodomain"/>
    <property type="match status" value="1"/>
</dbReference>
<dbReference type="Proteomes" id="UP000758603">
    <property type="component" value="Unassembled WGS sequence"/>
</dbReference>
<dbReference type="EMBL" id="JAGPXC010000007">
    <property type="protein sequence ID" value="KAH6648446.1"/>
    <property type="molecule type" value="Genomic_DNA"/>
</dbReference>
<feature type="region of interest" description="Disordered" evidence="8">
    <location>
        <begin position="391"/>
        <end position="413"/>
    </location>
</feature>
<dbReference type="InterPro" id="IPR050720">
    <property type="entry name" value="Engrailed_Homeobox_TFs"/>
</dbReference>
<dbReference type="AlphaFoldDB" id="A0A9P8UEH4"/>
<feature type="DNA-binding region" description="Homeobox" evidence="6">
    <location>
        <begin position="65"/>
        <end position="124"/>
    </location>
</feature>
<evidence type="ECO:0000256" key="2">
    <source>
        <dbReference type="ARBA" id="ARBA00010896"/>
    </source>
</evidence>
<keyword evidence="5 6" id="KW-0539">Nucleus</keyword>
<dbReference type="PANTHER" id="PTHR24341">
    <property type="entry name" value="HOMEOBOX PROTEIN ENGRAILED"/>
    <property type="match status" value="1"/>
</dbReference>
<evidence type="ECO:0000256" key="1">
    <source>
        <dbReference type="ARBA" id="ARBA00004123"/>
    </source>
</evidence>